<evidence type="ECO:0000256" key="1">
    <source>
        <dbReference type="SAM" id="MobiDB-lite"/>
    </source>
</evidence>
<dbReference type="EMBL" id="JAJAGQ010000009">
    <property type="protein sequence ID" value="KAJ8553624.1"/>
    <property type="molecule type" value="Genomic_DNA"/>
</dbReference>
<gene>
    <name evidence="2" type="ORF">K7X08_024302</name>
</gene>
<evidence type="ECO:0000313" key="3">
    <source>
        <dbReference type="Proteomes" id="UP001152561"/>
    </source>
</evidence>
<organism evidence="2 3">
    <name type="scientific">Anisodus acutangulus</name>
    <dbReference type="NCBI Taxonomy" id="402998"/>
    <lineage>
        <taxon>Eukaryota</taxon>
        <taxon>Viridiplantae</taxon>
        <taxon>Streptophyta</taxon>
        <taxon>Embryophyta</taxon>
        <taxon>Tracheophyta</taxon>
        <taxon>Spermatophyta</taxon>
        <taxon>Magnoliopsida</taxon>
        <taxon>eudicotyledons</taxon>
        <taxon>Gunneridae</taxon>
        <taxon>Pentapetalae</taxon>
        <taxon>asterids</taxon>
        <taxon>lamiids</taxon>
        <taxon>Solanales</taxon>
        <taxon>Solanaceae</taxon>
        <taxon>Solanoideae</taxon>
        <taxon>Hyoscyameae</taxon>
        <taxon>Anisodus</taxon>
    </lineage>
</organism>
<dbReference type="AlphaFoldDB" id="A0A9Q1M7L6"/>
<comment type="caution">
    <text evidence="2">The sequence shown here is derived from an EMBL/GenBank/DDBJ whole genome shotgun (WGS) entry which is preliminary data.</text>
</comment>
<name>A0A9Q1M7L6_9SOLA</name>
<protein>
    <submittedName>
        <fullName evidence="2">Uncharacterized protein</fullName>
    </submittedName>
</protein>
<accession>A0A9Q1M7L6</accession>
<proteinExistence type="predicted"/>
<sequence length="79" mass="8043">MEHKLSTKLANTVVEDEGEGGALPPGVELEGPAADGVGELAPEGPAADAVGGLAPGLPVLETVIANFWPFRQCLPKVQI</sequence>
<evidence type="ECO:0000313" key="2">
    <source>
        <dbReference type="EMBL" id="KAJ8553624.1"/>
    </source>
</evidence>
<dbReference type="Proteomes" id="UP001152561">
    <property type="component" value="Unassembled WGS sequence"/>
</dbReference>
<reference evidence="3" key="1">
    <citation type="journal article" date="2023" name="Proc. Natl. Acad. Sci. U.S.A.">
        <title>Genomic and structural basis for evolution of tropane alkaloid biosynthesis.</title>
        <authorList>
            <person name="Wanga Y.-J."/>
            <person name="Taina T."/>
            <person name="Yua J.-Y."/>
            <person name="Lia J."/>
            <person name="Xua B."/>
            <person name="Chenc J."/>
            <person name="D'Auriad J.C."/>
            <person name="Huanga J.-P."/>
            <person name="Huanga S.-X."/>
        </authorList>
    </citation>
    <scope>NUCLEOTIDE SEQUENCE [LARGE SCALE GENOMIC DNA]</scope>
    <source>
        <strain evidence="3">cv. KIB-2019</strain>
    </source>
</reference>
<keyword evidence="3" id="KW-1185">Reference proteome</keyword>
<feature type="region of interest" description="Disordered" evidence="1">
    <location>
        <begin position="1"/>
        <end position="47"/>
    </location>
</feature>